<reference evidence="8" key="1">
    <citation type="submission" date="2011-11" db="EMBL/GenBank/DDBJ databases">
        <title>The Genome Sequence of Fusarium oxysporum PHW808.</title>
        <authorList>
            <consortium name="The Broad Institute Genome Sequencing Platform"/>
            <person name="Ma L.-J."/>
            <person name="Gale L.R."/>
            <person name="Schwartz D.C."/>
            <person name="Zhou S."/>
            <person name="Corby-Kistler H."/>
            <person name="Young S.K."/>
            <person name="Zeng Q."/>
            <person name="Gargeya S."/>
            <person name="Fitzgerald M."/>
            <person name="Haas B."/>
            <person name="Abouelleil A."/>
            <person name="Alvarado L."/>
            <person name="Arachchi H.M."/>
            <person name="Berlin A."/>
            <person name="Brown A."/>
            <person name="Chapman S.B."/>
            <person name="Chen Z."/>
            <person name="Dunbar C."/>
            <person name="Freedman E."/>
            <person name="Gearin G."/>
            <person name="Goldberg J."/>
            <person name="Griggs A."/>
            <person name="Gujja S."/>
            <person name="Heiman D."/>
            <person name="Howarth C."/>
            <person name="Larson L."/>
            <person name="Lui A."/>
            <person name="MacDonald P.J.P."/>
            <person name="Montmayeur A."/>
            <person name="Murphy C."/>
            <person name="Neiman D."/>
            <person name="Pearson M."/>
            <person name="Priest M."/>
            <person name="Roberts A."/>
            <person name="Saif S."/>
            <person name="Shea T."/>
            <person name="Shenoy N."/>
            <person name="Sisk P."/>
            <person name="Stolte C."/>
            <person name="Sykes S."/>
            <person name="Wortman J."/>
            <person name="Nusbaum C."/>
            <person name="Birren B."/>
        </authorList>
    </citation>
    <scope>NUCLEOTIDE SEQUENCE [LARGE SCALE GENOMIC DNA]</scope>
    <source>
        <strain evidence="8">54008</strain>
    </source>
</reference>
<keyword evidence="4" id="KW-0804">Transcription</keyword>
<dbReference type="EMBL" id="KK033225">
    <property type="protein sequence ID" value="EXL71430.1"/>
    <property type="molecule type" value="Genomic_DNA"/>
</dbReference>
<evidence type="ECO:0000256" key="6">
    <source>
        <dbReference type="SAM" id="MobiDB-lite"/>
    </source>
</evidence>
<proteinExistence type="predicted"/>
<dbReference type="Pfam" id="PF00172">
    <property type="entry name" value="Zn_clus"/>
    <property type="match status" value="1"/>
</dbReference>
<protein>
    <recommendedName>
        <fullName evidence="7">Zn(2)-C6 fungal-type domain-containing protein</fullName>
    </recommendedName>
</protein>
<dbReference type="Gene3D" id="4.10.240.10">
    <property type="entry name" value="Zn(2)-C6 fungal-type DNA-binding domain"/>
    <property type="match status" value="1"/>
</dbReference>
<dbReference type="PANTHER" id="PTHR47660">
    <property type="entry name" value="TRANSCRIPTION FACTOR WITH C2H2 AND ZN(2)-CYS(6) DNA BINDING DOMAIN (EUROFUNG)-RELATED-RELATED"/>
    <property type="match status" value="1"/>
</dbReference>
<feature type="domain" description="Zn(2)-C6 fungal-type" evidence="7">
    <location>
        <begin position="33"/>
        <end position="63"/>
    </location>
</feature>
<dbReference type="GO" id="GO:0000981">
    <property type="term" value="F:DNA-binding transcription factor activity, RNA polymerase II-specific"/>
    <property type="evidence" value="ECO:0007669"/>
    <property type="project" value="InterPro"/>
</dbReference>
<reference evidence="8" key="2">
    <citation type="submission" date="2014-03" db="EMBL/GenBank/DDBJ databases">
        <title>The Genome Annotation of Fusarium oxysporum PHW808.</title>
        <authorList>
            <consortium name="The Broad Institute Genomics Platform"/>
            <person name="Ma L.-J."/>
            <person name="Corby-Kistler H."/>
            <person name="Broz K."/>
            <person name="Gale L.R."/>
            <person name="Jonkers W."/>
            <person name="O'Donnell K."/>
            <person name="Ploetz R."/>
            <person name="Steinberg C."/>
            <person name="Schwartz D.C."/>
            <person name="VanEtten H."/>
            <person name="Zhou S."/>
            <person name="Young S.K."/>
            <person name="Zeng Q."/>
            <person name="Gargeya S."/>
            <person name="Fitzgerald M."/>
            <person name="Abouelleil A."/>
            <person name="Alvarado L."/>
            <person name="Chapman S.B."/>
            <person name="Gainer-Dewar J."/>
            <person name="Goldberg J."/>
            <person name="Griggs A."/>
            <person name="Gujja S."/>
            <person name="Hansen M."/>
            <person name="Howarth C."/>
            <person name="Imamovic A."/>
            <person name="Ireland A."/>
            <person name="Larimer J."/>
            <person name="McCowan C."/>
            <person name="Murphy C."/>
            <person name="Pearson M."/>
            <person name="Poon T.W."/>
            <person name="Priest M."/>
            <person name="Roberts A."/>
            <person name="Saif S."/>
            <person name="Shea T."/>
            <person name="Sykes S."/>
            <person name="Wortman J."/>
            <person name="Nusbaum C."/>
            <person name="Birren B."/>
        </authorList>
    </citation>
    <scope>NUCLEOTIDE SEQUENCE</scope>
    <source>
        <strain evidence="8">54008</strain>
    </source>
</reference>
<keyword evidence="3" id="KW-0805">Transcription regulation</keyword>
<dbReference type="SUPFAM" id="SSF57701">
    <property type="entry name" value="Zn2/Cys6 DNA-binding domain"/>
    <property type="match status" value="1"/>
</dbReference>
<evidence type="ECO:0000313" key="8">
    <source>
        <dbReference type="EMBL" id="EXL71430.1"/>
    </source>
</evidence>
<keyword evidence="2" id="KW-0862">Zinc</keyword>
<accession>X0HIE3</accession>
<dbReference type="HOGENOM" id="CLU_044368_0_0_1"/>
<feature type="region of interest" description="Disordered" evidence="6">
    <location>
        <begin position="1"/>
        <end position="27"/>
    </location>
</feature>
<dbReference type="PANTHER" id="PTHR47660:SF3">
    <property type="entry name" value="FINGER DOMAIN PROTEIN, PUTATIVE (AFU_ORTHOLOGUE AFUA_4G03310)-RELATED"/>
    <property type="match status" value="1"/>
</dbReference>
<sequence length="452" mass="50304">MDSMCTKHSETESEAAHMSPTKSSRYSTSRQKACQSCSSAKAKCDRRPGTCGRCALRGLACNYPIAESARDGQDTSLFDETQVDYSIPMPDLAVDILQVSLPREQTPSSTVPSVENMVGNTPTSSPSAPVQTLPLSSTRVNSRGKEVEVMNFSHLALACPINSDDIKNRWLNSYVPFPGQAIKEYSPSIMGFVYRVLKSYASIMVRGRGIPPFIHSSQVSTTSITPPLSTCLSLVRICEQTLPGSEGVAADVIQREMNNLYEKHATYDDINLLASLQAYLIYSMLLFFHLNPGGPVPFLRQAVINLQEIACACSRRGLVCLSEQQGIRPRWEAWIVAEARRRTLFTMYFFDNVLSAQDGLSIYLGAELKGLPAPSSKSLWQSSVRHDWERTYNLHLAEWAGSPFRIDELWPIPHDLDEEGVVKRRERVDRWLEAVDEYGTMLYAVTSCTHGG</sequence>
<name>X0HIE3_FUSOX</name>
<feature type="region of interest" description="Disordered" evidence="6">
    <location>
        <begin position="105"/>
        <end position="138"/>
    </location>
</feature>
<feature type="compositionally biased region" description="Basic and acidic residues" evidence="6">
    <location>
        <begin position="1"/>
        <end position="15"/>
    </location>
</feature>
<keyword evidence="1" id="KW-0479">Metal-binding</keyword>
<organism evidence="8">
    <name type="scientific">Fusarium oxysporum f. sp. conglutinans race 2 54008</name>
    <dbReference type="NCBI Taxonomy" id="1089457"/>
    <lineage>
        <taxon>Eukaryota</taxon>
        <taxon>Fungi</taxon>
        <taxon>Dikarya</taxon>
        <taxon>Ascomycota</taxon>
        <taxon>Pezizomycotina</taxon>
        <taxon>Sordariomycetes</taxon>
        <taxon>Hypocreomycetidae</taxon>
        <taxon>Hypocreales</taxon>
        <taxon>Nectriaceae</taxon>
        <taxon>Fusarium</taxon>
        <taxon>Fusarium oxysporum species complex</taxon>
    </lineage>
</organism>
<dbReference type="SMART" id="SM00066">
    <property type="entry name" value="GAL4"/>
    <property type="match status" value="1"/>
</dbReference>
<dbReference type="AlphaFoldDB" id="X0HIE3"/>
<dbReference type="GO" id="GO:0008270">
    <property type="term" value="F:zinc ion binding"/>
    <property type="evidence" value="ECO:0007669"/>
    <property type="project" value="InterPro"/>
</dbReference>
<dbReference type="PROSITE" id="PS50048">
    <property type="entry name" value="ZN2_CY6_FUNGAL_2"/>
    <property type="match status" value="1"/>
</dbReference>
<keyword evidence="5" id="KW-0539">Nucleus</keyword>
<evidence type="ECO:0000256" key="5">
    <source>
        <dbReference type="ARBA" id="ARBA00023242"/>
    </source>
</evidence>
<evidence type="ECO:0000259" key="7">
    <source>
        <dbReference type="PROSITE" id="PS50048"/>
    </source>
</evidence>
<dbReference type="InterPro" id="IPR001138">
    <property type="entry name" value="Zn2Cys6_DnaBD"/>
</dbReference>
<dbReference type="PROSITE" id="PS00463">
    <property type="entry name" value="ZN2_CY6_FUNGAL_1"/>
    <property type="match status" value="1"/>
</dbReference>
<dbReference type="InterPro" id="IPR036864">
    <property type="entry name" value="Zn2-C6_fun-type_DNA-bd_sf"/>
</dbReference>
<dbReference type="Proteomes" id="UP000030676">
    <property type="component" value="Unassembled WGS sequence"/>
</dbReference>
<evidence type="ECO:0000256" key="1">
    <source>
        <dbReference type="ARBA" id="ARBA00022723"/>
    </source>
</evidence>
<dbReference type="OrthoDB" id="2441642at2759"/>
<dbReference type="PRINTS" id="PR00755">
    <property type="entry name" value="AFLATOXINBRP"/>
</dbReference>
<evidence type="ECO:0000256" key="2">
    <source>
        <dbReference type="ARBA" id="ARBA00022833"/>
    </source>
</evidence>
<evidence type="ECO:0000256" key="4">
    <source>
        <dbReference type="ARBA" id="ARBA00023163"/>
    </source>
</evidence>
<gene>
    <name evidence="8" type="ORF">FOPG_12820</name>
</gene>
<dbReference type="CDD" id="cd00067">
    <property type="entry name" value="GAL4"/>
    <property type="match status" value="1"/>
</dbReference>
<evidence type="ECO:0000256" key="3">
    <source>
        <dbReference type="ARBA" id="ARBA00023015"/>
    </source>
</evidence>